<dbReference type="InterPro" id="IPR052936">
    <property type="entry name" value="Jasmonate_Hydroxylase-like"/>
</dbReference>
<keyword evidence="1" id="KW-0503">Monooxygenase</keyword>
<sequence>MIAVIFEVQIATSEQGQYLSLASQLRPLLNNIDGFISIERFQSLAMEGKLLSLSWWKNEDAILQWKNNILHTKAQQEGKKSIFDFYKISIVKLERCYEFTSTHT</sequence>
<dbReference type="Gene3D" id="3.30.70.100">
    <property type="match status" value="1"/>
</dbReference>
<dbReference type="RefSeq" id="WP_004251162.1">
    <property type="nucleotide sequence ID" value="NZ_AP026827.1"/>
</dbReference>
<dbReference type="Pfam" id="PF03992">
    <property type="entry name" value="ABM"/>
    <property type="match status" value="1"/>
</dbReference>
<dbReference type="GO" id="GO:0004497">
    <property type="term" value="F:monooxygenase activity"/>
    <property type="evidence" value="ECO:0007669"/>
    <property type="project" value="UniProtKB-KW"/>
</dbReference>
<organism evidence="1">
    <name type="scientific">Proteus mirabilis</name>
    <dbReference type="NCBI Taxonomy" id="584"/>
    <lineage>
        <taxon>Bacteria</taxon>
        <taxon>Pseudomonadati</taxon>
        <taxon>Pseudomonadota</taxon>
        <taxon>Gammaproteobacteria</taxon>
        <taxon>Enterobacterales</taxon>
        <taxon>Morganellaceae</taxon>
        <taxon>Proteus</taxon>
    </lineage>
</organism>
<dbReference type="KEGG" id="pvl:AOB99_08365"/>
<proteinExistence type="predicted"/>
<reference evidence="1" key="1">
    <citation type="submission" date="2020-07" db="EMBL/GenBank/DDBJ databases">
        <title>Hypervirulent multi-drug resistant Proteus mirabilis strain with mosaic plasmid.</title>
        <authorList>
            <person name="Shelenkov A."/>
            <person name="Mikhaylova Y.V."/>
            <person name="Yanushevich Y.G."/>
            <person name="Petrova L."/>
            <person name="Fomina V."/>
            <person name="Zamyatin M."/>
            <person name="Shagin D."/>
        </authorList>
    </citation>
    <scope>NUCLEOTIDE SEQUENCE</scope>
    <source>
        <strain evidence="1">CriePir89</strain>
    </source>
</reference>
<protein>
    <submittedName>
        <fullName evidence="1">Antibiotic biosynthesis monooxygenase</fullName>
    </submittedName>
</protein>
<evidence type="ECO:0000313" key="1">
    <source>
        <dbReference type="EMBL" id="QLJ21099.1"/>
    </source>
</evidence>
<keyword evidence="1" id="KW-0560">Oxidoreductase</keyword>
<dbReference type="PANTHER" id="PTHR37811:SF2">
    <property type="entry name" value="ABM DOMAIN-CONTAINING PROTEIN"/>
    <property type="match status" value="1"/>
</dbReference>
<gene>
    <name evidence="1" type="ORF">HZ283_09850</name>
</gene>
<dbReference type="PANTHER" id="PTHR37811">
    <property type="entry name" value="BLL5343 PROTEIN"/>
    <property type="match status" value="1"/>
</dbReference>
<dbReference type="AlphaFoldDB" id="A0A7D6A802"/>
<dbReference type="InterPro" id="IPR007138">
    <property type="entry name" value="ABM_dom"/>
</dbReference>
<dbReference type="PROSITE" id="PS51725">
    <property type="entry name" value="ABM"/>
    <property type="match status" value="1"/>
</dbReference>
<dbReference type="InterPro" id="IPR011008">
    <property type="entry name" value="Dimeric_a/b-barrel"/>
</dbReference>
<dbReference type="EMBL" id="CP059056">
    <property type="protein sequence ID" value="QLJ21099.1"/>
    <property type="molecule type" value="Genomic_DNA"/>
</dbReference>
<dbReference type="SUPFAM" id="SSF54909">
    <property type="entry name" value="Dimeric alpha+beta barrel"/>
    <property type="match status" value="1"/>
</dbReference>
<name>A0A7D6A802_PROMI</name>
<accession>A0A7D6A802</accession>